<evidence type="ECO:0000256" key="1">
    <source>
        <dbReference type="SAM" id="MobiDB-lite"/>
    </source>
</evidence>
<name>A0AAE0RZY0_9BIVA</name>
<feature type="compositionally biased region" description="Polar residues" evidence="1">
    <location>
        <begin position="18"/>
        <end position="30"/>
    </location>
</feature>
<dbReference type="AlphaFoldDB" id="A0AAE0RZY0"/>
<comment type="caution">
    <text evidence="2">The sequence shown here is derived from an EMBL/GenBank/DDBJ whole genome shotgun (WGS) entry which is preliminary data.</text>
</comment>
<sequence>MRTGLGGKPTRRDKSAEIQRQTLGVDTSGSQGEGLLSPAKNIASLGTSTHSTRAASPVKWKSDVFPKITQQKQRLPSPPPSIETTQTRVIRREARKSLIKITQVDEKVEGEKKTRTGASDTSESYFY</sequence>
<reference evidence="2" key="2">
    <citation type="journal article" date="2021" name="Genome Biol. Evol.">
        <title>Developing a high-quality reference genome for a parasitic bivalve with doubly uniparental inheritance (Bivalvia: Unionida).</title>
        <authorList>
            <person name="Smith C.H."/>
        </authorList>
    </citation>
    <scope>NUCLEOTIDE SEQUENCE</scope>
    <source>
        <strain evidence="2">CHS0354</strain>
        <tissue evidence="2">Mantle</tissue>
    </source>
</reference>
<reference evidence="2" key="1">
    <citation type="journal article" date="2021" name="Genome Biol. Evol.">
        <title>A High-Quality Reference Genome for a Parasitic Bivalve with Doubly Uniparental Inheritance (Bivalvia: Unionida).</title>
        <authorList>
            <person name="Smith C.H."/>
        </authorList>
    </citation>
    <scope>NUCLEOTIDE SEQUENCE</scope>
    <source>
        <strain evidence="2">CHS0354</strain>
    </source>
</reference>
<feature type="region of interest" description="Disordered" evidence="1">
    <location>
        <begin position="106"/>
        <end position="127"/>
    </location>
</feature>
<proteinExistence type="predicted"/>
<keyword evidence="3" id="KW-1185">Reference proteome</keyword>
<evidence type="ECO:0000313" key="2">
    <source>
        <dbReference type="EMBL" id="KAK3582716.1"/>
    </source>
</evidence>
<dbReference type="EMBL" id="JAEAOA010002320">
    <property type="protein sequence ID" value="KAK3582716.1"/>
    <property type="molecule type" value="Genomic_DNA"/>
</dbReference>
<feature type="compositionally biased region" description="Polar residues" evidence="1">
    <location>
        <begin position="116"/>
        <end position="127"/>
    </location>
</feature>
<evidence type="ECO:0000313" key="3">
    <source>
        <dbReference type="Proteomes" id="UP001195483"/>
    </source>
</evidence>
<gene>
    <name evidence="2" type="ORF">CHS0354_039753</name>
</gene>
<reference evidence="2" key="3">
    <citation type="submission" date="2023-05" db="EMBL/GenBank/DDBJ databases">
        <authorList>
            <person name="Smith C.H."/>
        </authorList>
    </citation>
    <scope>NUCLEOTIDE SEQUENCE</scope>
    <source>
        <strain evidence="2">CHS0354</strain>
        <tissue evidence="2">Mantle</tissue>
    </source>
</reference>
<accession>A0AAE0RZY0</accession>
<organism evidence="2 3">
    <name type="scientific">Potamilus streckersoni</name>
    <dbReference type="NCBI Taxonomy" id="2493646"/>
    <lineage>
        <taxon>Eukaryota</taxon>
        <taxon>Metazoa</taxon>
        <taxon>Spiralia</taxon>
        <taxon>Lophotrochozoa</taxon>
        <taxon>Mollusca</taxon>
        <taxon>Bivalvia</taxon>
        <taxon>Autobranchia</taxon>
        <taxon>Heteroconchia</taxon>
        <taxon>Palaeoheterodonta</taxon>
        <taxon>Unionida</taxon>
        <taxon>Unionoidea</taxon>
        <taxon>Unionidae</taxon>
        <taxon>Ambleminae</taxon>
        <taxon>Lampsilini</taxon>
        <taxon>Potamilus</taxon>
    </lineage>
</organism>
<feature type="region of interest" description="Disordered" evidence="1">
    <location>
        <begin position="1"/>
        <end position="37"/>
    </location>
</feature>
<dbReference type="Proteomes" id="UP001195483">
    <property type="component" value="Unassembled WGS sequence"/>
</dbReference>
<protein>
    <submittedName>
        <fullName evidence="2">Uncharacterized protein</fullName>
    </submittedName>
</protein>